<reference evidence="1" key="1">
    <citation type="submission" date="2021-06" db="EMBL/GenBank/DDBJ databases">
        <authorList>
            <person name="Kallberg Y."/>
            <person name="Tangrot J."/>
            <person name="Rosling A."/>
        </authorList>
    </citation>
    <scope>NUCLEOTIDE SEQUENCE</scope>
    <source>
        <strain evidence="1">MA453B</strain>
    </source>
</reference>
<name>A0A9N9FYB4_9GLOM</name>
<gene>
    <name evidence="1" type="ORF">DERYTH_LOCUS5908</name>
</gene>
<dbReference type="Proteomes" id="UP000789405">
    <property type="component" value="Unassembled WGS sequence"/>
</dbReference>
<dbReference type="AlphaFoldDB" id="A0A9N9FYB4"/>
<accession>A0A9N9FYB4</accession>
<dbReference type="EMBL" id="CAJVPY010002558">
    <property type="protein sequence ID" value="CAG8564673.1"/>
    <property type="molecule type" value="Genomic_DNA"/>
</dbReference>
<keyword evidence="2" id="KW-1185">Reference proteome</keyword>
<protein>
    <submittedName>
        <fullName evidence="1">14714_t:CDS:1</fullName>
    </submittedName>
</protein>
<evidence type="ECO:0000313" key="1">
    <source>
        <dbReference type="EMBL" id="CAG8564673.1"/>
    </source>
</evidence>
<proteinExistence type="predicted"/>
<sequence length="40" mass="4608">MKSFIHLIKIDFNNNNLIMMDIVIMTALNGAFRDSLINPK</sequence>
<organism evidence="1 2">
    <name type="scientific">Dentiscutata erythropus</name>
    <dbReference type="NCBI Taxonomy" id="1348616"/>
    <lineage>
        <taxon>Eukaryota</taxon>
        <taxon>Fungi</taxon>
        <taxon>Fungi incertae sedis</taxon>
        <taxon>Mucoromycota</taxon>
        <taxon>Glomeromycotina</taxon>
        <taxon>Glomeromycetes</taxon>
        <taxon>Diversisporales</taxon>
        <taxon>Gigasporaceae</taxon>
        <taxon>Dentiscutata</taxon>
    </lineage>
</organism>
<evidence type="ECO:0000313" key="2">
    <source>
        <dbReference type="Proteomes" id="UP000789405"/>
    </source>
</evidence>
<comment type="caution">
    <text evidence="1">The sequence shown here is derived from an EMBL/GenBank/DDBJ whole genome shotgun (WGS) entry which is preliminary data.</text>
</comment>